<feature type="transmembrane region" description="Helical" evidence="4">
    <location>
        <begin position="950"/>
        <end position="968"/>
    </location>
</feature>
<dbReference type="Proteomes" id="UP000182128">
    <property type="component" value="Unassembled WGS sequence"/>
</dbReference>
<evidence type="ECO:0000256" key="5">
    <source>
        <dbReference type="SAM" id="SignalP"/>
    </source>
</evidence>
<dbReference type="InterPro" id="IPR002885">
    <property type="entry name" value="PPR_rpt"/>
</dbReference>
<dbReference type="Proteomes" id="UP000182142">
    <property type="component" value="Unassembled WGS sequence"/>
</dbReference>
<feature type="signal peptide" evidence="5">
    <location>
        <begin position="1"/>
        <end position="20"/>
    </location>
</feature>
<feature type="transmembrane region" description="Helical" evidence="4">
    <location>
        <begin position="305"/>
        <end position="322"/>
    </location>
</feature>
<keyword evidence="2" id="KW-0175">Coiled coil</keyword>
<accession>A0A193R3E0</accession>
<reference evidence="9" key="2">
    <citation type="submission" date="2016-05" db="EMBL/GenBank/DDBJ databases">
        <authorList>
            <person name="Sharaf Hazem."/>
        </authorList>
    </citation>
    <scope>NUCLEOTIDE SEQUENCE [LARGE SCALE GENOMIC DNA]</scope>
    <source>
        <strain evidence="9">H</strain>
    </source>
</reference>
<feature type="transmembrane region" description="Helical" evidence="4">
    <location>
        <begin position="449"/>
        <end position="470"/>
    </location>
</feature>
<evidence type="ECO:0000256" key="3">
    <source>
        <dbReference type="SAM" id="MobiDB-lite"/>
    </source>
</evidence>
<organism evidence="7 9">
    <name type="scientific">Plasmodium knowlesi (strain H)</name>
    <dbReference type="NCBI Taxonomy" id="5851"/>
    <lineage>
        <taxon>Eukaryota</taxon>
        <taxon>Sar</taxon>
        <taxon>Alveolata</taxon>
        <taxon>Apicomplexa</taxon>
        <taxon>Aconoidasida</taxon>
        <taxon>Haemosporida</taxon>
        <taxon>Plasmodiidae</taxon>
        <taxon>Plasmodium</taxon>
        <taxon>Plasmodium (Plasmodium)</taxon>
    </lineage>
</organism>
<keyword evidence="5" id="KW-0732">Signal</keyword>
<sequence length="1518" mass="178465">MKHAFLPILFFLLLFTKEHDITTCFQLKTTPLFLNNQKFTSYTQRGSYKRAILRLEKSFSTHGESLKRSNVDKSDVYENIEKFVTNSPFTNRSKNDSTNTKNLDRFTTSFVSSPDMWNEVVIDDMNSKDVTRLTKFLYAEYKRAFASIDEKRNNADNTFNSEKIKSLFLSLGSVAIDNMNTDEFFKHLESYSLLLKCCKDNYVSFSFIKNEIGNIMNTIIKHSQNYLHDKHICDRMKNEFVNMHNLIKDIKKNDTIKMNIKSFFSVLNTNVVLNNNYVFHFLTEIFSALNLLMRDNPNFIHHYEYIINPHFFFISIFSLYSYNLSKARFYYVMLLIHNQINLENPKENVAKYDDTLNYNEYKSHILNTIFEKEKKECEYIKGIIANNKEGGNTFVEKKDNMHDESLDKDPRNEKEGEDAILNDEEESLVKGCKHVLFKELYDNVLIKLLLFYVFFFFSDHYFCTIILLNFKNSIKDRNKDDRLLQIANYLFSVLLDSLYPVRDYSNIVLLLSLYKNNFDALDDKSLSAVKKIFNAVVDDNTREETSGDMSKLLLDISESIKSVENEKNHMNKKITNNSNENKNAEEQLYTNSIILKEGESKEEIVKCDGDQITEQKTESETQNVENKDASAKDSNRMKDKFNKYLLRLLKNKSYDKIERLEKRDNLYVNNKTYSLFIQSFLSNHKYDRVYKVYKKMKLKKNIPIKYLNAKNLIHSFKNCDIDKGHVLNELQLISKSYLNLYFSKDCYFVLAKTMLYKHMCDYLKKKCDMNLMIDIFNFNELLKYFIKFKSFINIKKLYFLLLKYSYIKTYKTYVILIRFFNNLNYESEKGITEEEARPVSEGAAEDLKCPFEKNMEIYRDIVNLRKNKLSHYIFQGINSDEDFNLYNKVYEIAKKDKYDMSLFILSNFITEYIFIDYGSDDIVESELTNVNNILNIFFEAINLFFYKENYRITVNIFFFLLLFLNYYVTRYTKKDLKYSTFLKKNILNFFLSNNYEAIKVNSDDVYSYVPHFILRTVSMSVNHLKNAHNLKDIISSEWHFDSSDFNKNVILAPAVNCKNIMSIFLLLKNNLIMCDKTMEKDLYDKQKSNNNQVTENVSVHAKGKNYLYRDVIEKNYSEQNGSTEQSAPPSTTYSNVANVFVKLKYTIGSDTISEDSLKDFLFNKLRIHVNSKNIDALITTLSDIFFTYNNIIYLNSRDYLNVYEKLSLVYDSALASLTVIFFLESRRNLKEGTAPNVTTATATTATVTTATSTDIIALPGGHPVGEGTKEVSFHEYISILRAMDKAYFKDILNGPTVCKLLKKYENFIHMCLYFDLNKKKVGNVITLLDLSRKCNIPVSTETLVDVFSLYFERKMVEDKFRKKGIMIPLCFYTMPSLYCYYSSIVVTLCPLFLLPFFFQNDLIFKEFESFPRSEGTKNFELYYIVMKAAFFEENAKVALNVLNAVLKSFDIKRLPLNFFEGILLILKKKGKYKDLYQSIDRLHRELINFEKNEKFTDLEKLTANVKSDLHKCKTERQF</sequence>
<dbReference type="PROSITE" id="PS51375">
    <property type="entry name" value="PPR"/>
    <property type="match status" value="1"/>
</dbReference>
<protein>
    <recommendedName>
        <fullName evidence="10">Rhoptry neck protein 3</fullName>
    </recommendedName>
</protein>
<evidence type="ECO:0000256" key="4">
    <source>
        <dbReference type="SAM" id="Phobius"/>
    </source>
</evidence>
<feature type="transmembrane region" description="Helical" evidence="4">
    <location>
        <begin position="1369"/>
        <end position="1398"/>
    </location>
</feature>
<reference evidence="7" key="3">
    <citation type="submission" date="2016-05" db="EMBL/GenBank/DDBJ databases">
        <authorList>
            <person name="Lavstsen T."/>
            <person name="Jespersen J.S."/>
        </authorList>
    </citation>
    <scope>NUCLEOTIDE SEQUENCE [LARGE SCALE GENOMIC DNA]</scope>
</reference>
<feature type="chain" id="PRO_5015052845" description="Rhoptry neck protein 3" evidence="5">
    <location>
        <begin position="21"/>
        <end position="1518"/>
    </location>
</feature>
<keyword evidence="4" id="KW-1133">Transmembrane helix</keyword>
<proteinExistence type="predicted"/>
<evidence type="ECO:0000313" key="9">
    <source>
        <dbReference type="Proteomes" id="UP000182142"/>
    </source>
</evidence>
<reference evidence="8" key="1">
    <citation type="submission" date="2016-05" db="EMBL/GenBank/DDBJ databases">
        <authorList>
            <person name="Sharaf H."/>
        </authorList>
    </citation>
    <scope>NUCLEOTIDE SEQUENCE [LARGE SCALE GENOMIC DNA]</scope>
    <source>
        <strain evidence="8">H</strain>
    </source>
</reference>
<feature type="coiled-coil region" evidence="2">
    <location>
        <begin position="560"/>
        <end position="587"/>
    </location>
</feature>
<gene>
    <name evidence="6" type="ORF">PKNA1_C2_0505700</name>
    <name evidence="7" type="ORF">PKNA1_H1_0505700</name>
</gene>
<evidence type="ECO:0008006" key="10">
    <source>
        <dbReference type="Google" id="ProtNLM"/>
    </source>
</evidence>
<evidence type="ECO:0000256" key="1">
    <source>
        <dbReference type="PROSITE-ProRule" id="PRU00708"/>
    </source>
</evidence>
<evidence type="ECO:0000313" key="7">
    <source>
        <dbReference type="EMBL" id="SBO28148.1"/>
    </source>
</evidence>
<dbReference type="EMBL" id="CWHR02000015">
    <property type="protein sequence ID" value="SBO28148.1"/>
    <property type="molecule type" value="Genomic_DNA"/>
</dbReference>
<evidence type="ECO:0000313" key="6">
    <source>
        <dbReference type="EMBL" id="SBO26474.1"/>
    </source>
</evidence>
<dbReference type="EMBL" id="CWHQ02000020">
    <property type="protein sequence ID" value="SBO26474.1"/>
    <property type="molecule type" value="Genomic_DNA"/>
</dbReference>
<keyword evidence="4" id="KW-0812">Transmembrane</keyword>
<keyword evidence="4" id="KW-0472">Membrane</keyword>
<name>A0A193R3E0_PLAKH</name>
<evidence type="ECO:0000256" key="2">
    <source>
        <dbReference type="SAM" id="Coils"/>
    </source>
</evidence>
<feature type="region of interest" description="Disordered" evidence="3">
    <location>
        <begin position="611"/>
        <end position="633"/>
    </location>
</feature>
<feature type="repeat" description="PPR" evidence="1">
    <location>
        <begin position="669"/>
        <end position="703"/>
    </location>
</feature>
<evidence type="ECO:0000313" key="8">
    <source>
        <dbReference type="Proteomes" id="UP000182128"/>
    </source>
</evidence>